<evidence type="ECO:0000256" key="2">
    <source>
        <dbReference type="ARBA" id="ARBA00022553"/>
    </source>
</evidence>
<dbReference type="SUPFAM" id="SSF47336">
    <property type="entry name" value="ACP-like"/>
    <property type="match status" value="1"/>
</dbReference>
<evidence type="ECO:0000259" key="4">
    <source>
        <dbReference type="PROSITE" id="PS50075"/>
    </source>
</evidence>
<feature type="non-terminal residue" evidence="5">
    <location>
        <position position="1"/>
    </location>
</feature>
<protein>
    <recommendedName>
        <fullName evidence="4">Carrier domain-containing protein</fullName>
    </recommendedName>
</protein>
<dbReference type="EMBL" id="CAUYUJ010010879">
    <property type="protein sequence ID" value="CAK0830427.1"/>
    <property type="molecule type" value="Genomic_DNA"/>
</dbReference>
<evidence type="ECO:0000313" key="5">
    <source>
        <dbReference type="EMBL" id="CAK0830427.1"/>
    </source>
</evidence>
<keyword evidence="2" id="KW-0597">Phosphoprotein</keyword>
<dbReference type="PANTHER" id="PTHR10098">
    <property type="entry name" value="RAPSYN-RELATED"/>
    <property type="match status" value="1"/>
</dbReference>
<dbReference type="Gene3D" id="1.25.40.10">
    <property type="entry name" value="Tetratricopeptide repeat domain"/>
    <property type="match status" value="3"/>
</dbReference>
<evidence type="ECO:0000256" key="3">
    <source>
        <dbReference type="SAM" id="MobiDB-lite"/>
    </source>
</evidence>
<keyword evidence="6" id="KW-1185">Reference proteome</keyword>
<dbReference type="Gene3D" id="1.10.1200.10">
    <property type="entry name" value="ACP-like"/>
    <property type="match status" value="1"/>
</dbReference>
<dbReference type="InterPro" id="IPR036736">
    <property type="entry name" value="ACP-like_sf"/>
</dbReference>
<feature type="region of interest" description="Disordered" evidence="3">
    <location>
        <begin position="427"/>
        <end position="455"/>
    </location>
</feature>
<evidence type="ECO:0000313" key="6">
    <source>
        <dbReference type="Proteomes" id="UP001189429"/>
    </source>
</evidence>
<dbReference type="InterPro" id="IPR011990">
    <property type="entry name" value="TPR-like_helical_dom_sf"/>
</dbReference>
<reference evidence="5" key="1">
    <citation type="submission" date="2023-10" db="EMBL/GenBank/DDBJ databases">
        <authorList>
            <person name="Chen Y."/>
            <person name="Shah S."/>
            <person name="Dougan E. K."/>
            <person name="Thang M."/>
            <person name="Chan C."/>
        </authorList>
    </citation>
    <scope>NUCLEOTIDE SEQUENCE [LARGE SCALE GENOMIC DNA]</scope>
</reference>
<dbReference type="Proteomes" id="UP001189429">
    <property type="component" value="Unassembled WGS sequence"/>
</dbReference>
<dbReference type="SUPFAM" id="SSF48452">
    <property type="entry name" value="TPR-like"/>
    <property type="match status" value="3"/>
</dbReference>
<organism evidence="5 6">
    <name type="scientific">Prorocentrum cordatum</name>
    <dbReference type="NCBI Taxonomy" id="2364126"/>
    <lineage>
        <taxon>Eukaryota</taxon>
        <taxon>Sar</taxon>
        <taxon>Alveolata</taxon>
        <taxon>Dinophyceae</taxon>
        <taxon>Prorocentrales</taxon>
        <taxon>Prorocentraceae</taxon>
        <taxon>Prorocentrum</taxon>
    </lineage>
</organism>
<dbReference type="SMART" id="SM00028">
    <property type="entry name" value="TPR"/>
    <property type="match status" value="3"/>
</dbReference>
<dbReference type="SMART" id="SM00823">
    <property type="entry name" value="PKS_PP"/>
    <property type="match status" value="1"/>
</dbReference>
<dbReference type="PROSITE" id="PS50075">
    <property type="entry name" value="CARRIER"/>
    <property type="match status" value="1"/>
</dbReference>
<proteinExistence type="predicted"/>
<dbReference type="InterPro" id="IPR020806">
    <property type="entry name" value="PKS_PP-bd"/>
</dbReference>
<accession>A0ABN9SH56</accession>
<evidence type="ECO:0000256" key="1">
    <source>
        <dbReference type="ARBA" id="ARBA00022450"/>
    </source>
</evidence>
<comment type="caution">
    <text evidence="5">The sequence shown here is derived from an EMBL/GenBank/DDBJ whole genome shotgun (WGS) entry which is preliminary data.</text>
</comment>
<keyword evidence="1" id="KW-0596">Phosphopantetheine</keyword>
<dbReference type="Pfam" id="PF00550">
    <property type="entry name" value="PP-binding"/>
    <property type="match status" value="1"/>
</dbReference>
<sequence>VAKEGLAKFQDSGDKRGQVLVGNGLILAYVGGDVYDDGDVDEALKVADSSLSIARDLGDKVWESQVLHTILQLCIRAGDKTKASDVAQEAGALLSDMGDDSEMVLVLDSVAAMQEMGDELDAAVGTRSQQRELCQRMEDKVREGIVMLKIAVMWAQALPVSQEHMDMAMAAAAQAQGLFEEADDKAGEAVTLLVISEVCLSGGEGFREREPEKALQAAEQAQKLFAELCDRGSEALALQAVAQAHLEMEKPAEAVVAATQAVALAKKAEDKKKLVEAYVFAAQMTMAGAGSEVFAGKDQYRTIKRAGTKALKTAKEALAQAKKLDDRFLLGSAVYAVAQVQVALGQNEEALKGANQAVELFRSIEAQRAESDAIVLVAEVYLASGDLNRCVDVAEKAVGLAQKCKDVGVENRAYEVLGRVQHFSSQSGAAAATKEEVKEEQPEAEEGGEEAEAEEAVEEVKGLDLAHVQRIVNEITLSSLAADEEVHLDAPLMETGMDSLSSVAFRNQLNSQLQMNLPAALMFDYPSQRSIAEHIVELSKQK</sequence>
<dbReference type="PANTHER" id="PTHR10098:SF108">
    <property type="entry name" value="TETRATRICOPEPTIDE REPEAT PROTEIN 28"/>
    <property type="match status" value="1"/>
</dbReference>
<feature type="domain" description="Carrier" evidence="4">
    <location>
        <begin position="463"/>
        <end position="539"/>
    </location>
</feature>
<dbReference type="InterPro" id="IPR009081">
    <property type="entry name" value="PP-bd_ACP"/>
</dbReference>
<name>A0ABN9SH56_9DINO</name>
<feature type="compositionally biased region" description="Acidic residues" evidence="3">
    <location>
        <begin position="442"/>
        <end position="455"/>
    </location>
</feature>
<dbReference type="InterPro" id="IPR019734">
    <property type="entry name" value="TPR_rpt"/>
</dbReference>
<gene>
    <name evidence="5" type="ORF">PCOR1329_LOCUS29076</name>
</gene>